<dbReference type="InterPro" id="IPR014756">
    <property type="entry name" value="Ig_E-set"/>
</dbReference>
<organism evidence="5 6">
    <name type="scientific">Ceratosolen solmsi marchali</name>
    <dbReference type="NCBI Taxonomy" id="326594"/>
    <lineage>
        <taxon>Eukaryota</taxon>
        <taxon>Metazoa</taxon>
        <taxon>Ecdysozoa</taxon>
        <taxon>Arthropoda</taxon>
        <taxon>Hexapoda</taxon>
        <taxon>Insecta</taxon>
        <taxon>Pterygota</taxon>
        <taxon>Neoptera</taxon>
        <taxon>Endopterygota</taxon>
        <taxon>Hymenoptera</taxon>
        <taxon>Apocrita</taxon>
        <taxon>Proctotrupomorpha</taxon>
        <taxon>Chalcidoidea</taxon>
        <taxon>Agaonidae</taxon>
        <taxon>Agaoninae</taxon>
        <taxon>Ceratosolen</taxon>
    </lineage>
</organism>
<dbReference type="SUPFAM" id="SSF81296">
    <property type="entry name" value="E set domains"/>
    <property type="match status" value="2"/>
</dbReference>
<evidence type="ECO:0000259" key="4">
    <source>
        <dbReference type="SMART" id="SM01017"/>
    </source>
</evidence>
<dbReference type="InterPro" id="IPR011022">
    <property type="entry name" value="Arrestin_C-like"/>
</dbReference>
<feature type="region of interest" description="Disordered" evidence="3">
    <location>
        <begin position="358"/>
        <end position="383"/>
    </location>
</feature>
<name>A0AAJ7DXQ5_9HYME</name>
<dbReference type="InterPro" id="IPR050357">
    <property type="entry name" value="Arrestin_domain-protein"/>
</dbReference>
<evidence type="ECO:0000313" key="5">
    <source>
        <dbReference type="Proteomes" id="UP000695007"/>
    </source>
</evidence>
<sequence length="397" mass="45235">MAQVLQGDPQSRVVMMRSQEETAYAPDPACHGLERIDISLDNEDRVFMGGQILTGKVILELAAPIEALGIRLRCRSDARVYFTDRSIGIRRKFSAEESYFLLEPYLVGDGKSKSQLTNGIYPFSMELPEKTPCSFEGLYGRIRYSIRAILLMSKDIVFSTNALPFTLASFCDLNQDSLAPLPISENQSKIFIGQKEPLTISLSLPVRGFVPGQTVPMEITLKNESHIRIAKIRIVLKKVVTYNAKEKSRRHKEIIVEIALPVSSKEEIYKENFDVPSIPPSRMEFCNIIDVRYALKVEACIDLNEWYYRLLQKNLKIRTTIFIGTIPLKNYEDAINENVNASSELNINENRYVKSQIYRSSKPEKDDPTGDEEECDGENSPFSPMYRVYAFKKLSKK</sequence>
<evidence type="ECO:0000256" key="3">
    <source>
        <dbReference type="SAM" id="MobiDB-lite"/>
    </source>
</evidence>
<dbReference type="KEGG" id="csol:105364086"/>
<gene>
    <name evidence="6" type="primary">LOC105364086</name>
</gene>
<feature type="domain" description="Arrestin C-terminal-like" evidence="4">
    <location>
        <begin position="194"/>
        <end position="328"/>
    </location>
</feature>
<dbReference type="GO" id="GO:0015031">
    <property type="term" value="P:protein transport"/>
    <property type="evidence" value="ECO:0007669"/>
    <property type="project" value="TreeGrafter"/>
</dbReference>
<reference evidence="6" key="1">
    <citation type="submission" date="2025-08" db="UniProtKB">
        <authorList>
            <consortium name="RefSeq"/>
        </authorList>
    </citation>
    <scope>IDENTIFICATION</scope>
</reference>
<dbReference type="AlphaFoldDB" id="A0AAJ7DXQ5"/>
<dbReference type="Pfam" id="PF00339">
    <property type="entry name" value="Arrestin_N"/>
    <property type="match status" value="1"/>
</dbReference>
<evidence type="ECO:0000256" key="2">
    <source>
        <dbReference type="ARBA" id="ARBA00022606"/>
    </source>
</evidence>
<dbReference type="Gene3D" id="2.60.40.640">
    <property type="match status" value="2"/>
</dbReference>
<dbReference type="InterPro" id="IPR014752">
    <property type="entry name" value="Arrestin-like_C"/>
</dbReference>
<dbReference type="SMART" id="SM01017">
    <property type="entry name" value="Arrestin_C"/>
    <property type="match status" value="1"/>
</dbReference>
<accession>A0AAJ7DXQ5</accession>
<comment type="similarity">
    <text evidence="1">Belongs to the arrestin family.</text>
</comment>
<dbReference type="PANTHER" id="PTHR11188:SF176">
    <property type="entry name" value="ARRESTIN DOMAIN-CONTAINING PROTEIN 1"/>
    <property type="match status" value="1"/>
</dbReference>
<dbReference type="InterPro" id="IPR011021">
    <property type="entry name" value="Arrestin-like_N"/>
</dbReference>
<dbReference type="PANTHER" id="PTHR11188">
    <property type="entry name" value="ARRESTIN DOMAIN CONTAINING PROTEIN"/>
    <property type="match status" value="1"/>
</dbReference>
<dbReference type="RefSeq" id="XP_011500250.1">
    <property type="nucleotide sequence ID" value="XM_011501948.1"/>
</dbReference>
<dbReference type="Proteomes" id="UP000695007">
    <property type="component" value="Unplaced"/>
</dbReference>
<evidence type="ECO:0000313" key="6">
    <source>
        <dbReference type="RefSeq" id="XP_011500250.1"/>
    </source>
</evidence>
<dbReference type="Pfam" id="PF02752">
    <property type="entry name" value="Arrestin_C"/>
    <property type="match status" value="1"/>
</dbReference>
<dbReference type="GeneID" id="105364086"/>
<protein>
    <submittedName>
        <fullName evidence="6">Arrestin domain-containing protein 2-like</fullName>
    </submittedName>
</protein>
<proteinExistence type="inferred from homology"/>
<keyword evidence="5" id="KW-1185">Reference proteome</keyword>
<keyword evidence="2" id="KW-0716">Sensory transduction</keyword>
<evidence type="ECO:0000256" key="1">
    <source>
        <dbReference type="ARBA" id="ARBA00005298"/>
    </source>
</evidence>
<dbReference type="GO" id="GO:0005737">
    <property type="term" value="C:cytoplasm"/>
    <property type="evidence" value="ECO:0007669"/>
    <property type="project" value="TreeGrafter"/>
</dbReference>